<dbReference type="Pfam" id="PF03772">
    <property type="entry name" value="Competence"/>
    <property type="match status" value="1"/>
</dbReference>
<accession>A0ABU5QUS8</accession>
<feature type="transmembrane region" description="Helical" evidence="6">
    <location>
        <begin position="462"/>
        <end position="482"/>
    </location>
</feature>
<evidence type="ECO:0000313" key="9">
    <source>
        <dbReference type="EMBL" id="MEA5260863.1"/>
    </source>
</evidence>
<reference evidence="9 10" key="1">
    <citation type="submission" date="2023-12" db="EMBL/GenBank/DDBJ databases">
        <title>Novel species of the genus Arcicella isolated from rivers.</title>
        <authorList>
            <person name="Lu H."/>
        </authorList>
    </citation>
    <scope>NUCLEOTIDE SEQUENCE [LARGE SCALE GENOMIC DNA]</scope>
    <source>
        <strain evidence="9 10">LMG 21963</strain>
    </source>
</reference>
<feature type="domain" description="ComEC/Rec2-related protein" evidence="7">
    <location>
        <begin position="236"/>
        <end position="517"/>
    </location>
</feature>
<evidence type="ECO:0000256" key="3">
    <source>
        <dbReference type="ARBA" id="ARBA00022692"/>
    </source>
</evidence>
<evidence type="ECO:0000259" key="7">
    <source>
        <dbReference type="Pfam" id="PF03772"/>
    </source>
</evidence>
<feature type="transmembrane region" description="Helical" evidence="6">
    <location>
        <begin position="9"/>
        <end position="27"/>
    </location>
</feature>
<keyword evidence="2" id="KW-1003">Cell membrane</keyword>
<evidence type="ECO:0000256" key="6">
    <source>
        <dbReference type="SAM" id="Phobius"/>
    </source>
</evidence>
<feature type="transmembrane region" description="Helical" evidence="6">
    <location>
        <begin position="33"/>
        <end position="51"/>
    </location>
</feature>
<feature type="transmembrane region" description="Helical" evidence="6">
    <location>
        <begin position="342"/>
        <end position="373"/>
    </location>
</feature>
<dbReference type="InterPro" id="IPR004477">
    <property type="entry name" value="ComEC_N"/>
</dbReference>
<feature type="transmembrane region" description="Helical" evidence="6">
    <location>
        <begin position="494"/>
        <end position="516"/>
    </location>
</feature>
<keyword evidence="3 6" id="KW-0812">Transmembrane</keyword>
<gene>
    <name evidence="9" type="ORF">VB264_23900</name>
</gene>
<comment type="subcellular location">
    <subcellularLocation>
        <location evidence="1">Cell membrane</location>
        <topology evidence="1">Multi-pass membrane protein</topology>
    </subcellularLocation>
</comment>
<evidence type="ECO:0000259" key="8">
    <source>
        <dbReference type="Pfam" id="PF13567"/>
    </source>
</evidence>
<feature type="transmembrane region" description="Helical" evidence="6">
    <location>
        <begin position="432"/>
        <end position="456"/>
    </location>
</feature>
<keyword evidence="5 6" id="KW-0472">Membrane</keyword>
<dbReference type="InterPro" id="IPR025405">
    <property type="entry name" value="DUF4131"/>
</dbReference>
<proteinExistence type="predicted"/>
<feature type="transmembrane region" description="Helical" evidence="6">
    <location>
        <begin position="393"/>
        <end position="420"/>
    </location>
</feature>
<feature type="transmembrane region" description="Helical" evidence="6">
    <location>
        <begin position="256"/>
        <end position="279"/>
    </location>
</feature>
<evidence type="ECO:0000256" key="2">
    <source>
        <dbReference type="ARBA" id="ARBA00022475"/>
    </source>
</evidence>
<sequence length="719" mass="82741">MNNFSTFPFVRFTIALIFGVVIYNFFTPLNIKLIFGLWLLLILVYVALYLYRQQIKNHLLTGICGLTTLVFTGYLLAFHSTENNYPQHYSHYVSRLSHYEVIVDNLVEEKENSWKAIAEVRSVVIDNRILSTSGKILLYFDNQNVEKPKYGDIFLIKGTPQAISAPRNPEEFDYRQYMAWQNIGFQQYCRASMIEKVGHSEQNIIKALAIKTNLLADSILTTFVEGKEQYGVANAMILGQRDDIDSNLMQAYSATGAVHVLSVSGLHVGIIYGVLVFLLSFLKKWGKNGKLLILGITLITLWFYAFIAGLSSPVLRSTFMFSVILVARTFQRKDNAYNTVAFSAFCLLLINPIFLFNVGFQLSYLAVFGMIYFQPKFSPFIVIDKTESWLHWLGFHLWQISTVAIAAQIATFPIAIYYFHQFPNYFLLANPLVILLSSFVLIAGLFFVFFAALLLVFHQQEIIYVLGQGFKFLILALNKTVLWFESLPYAITKFLWISQWEMYLLYALIFALIVLWKTQLFKWVRISSLIVCLLIVFIISKNMRQRSQDFLIIHAIPKHSAFSVIKGKKAIILADKSLLESRKDISFRLNNLWAKCGVVDTTKVNLMDNQYLKDFDMISQSKDSITILAWHDKTFLWIGKNLKKKDFDAQNQFFDYVILANKSVLDLNQLVDKVQFKCLIIDASYTDWYADKLSNQAKQLGITYHNLRKNNAYQIGVGD</sequence>
<feature type="transmembrane region" description="Helical" evidence="6">
    <location>
        <begin position="291"/>
        <end position="308"/>
    </location>
</feature>
<evidence type="ECO:0000256" key="1">
    <source>
        <dbReference type="ARBA" id="ARBA00004651"/>
    </source>
</evidence>
<dbReference type="PANTHER" id="PTHR30619">
    <property type="entry name" value="DNA INTERNALIZATION/COMPETENCE PROTEIN COMEC/REC2"/>
    <property type="match status" value="1"/>
</dbReference>
<dbReference type="EMBL" id="JAYFUL010000072">
    <property type="protein sequence ID" value="MEA5260863.1"/>
    <property type="molecule type" value="Genomic_DNA"/>
</dbReference>
<evidence type="ECO:0000256" key="4">
    <source>
        <dbReference type="ARBA" id="ARBA00022989"/>
    </source>
</evidence>
<feature type="transmembrane region" description="Helical" evidence="6">
    <location>
        <begin position="58"/>
        <end position="77"/>
    </location>
</feature>
<comment type="caution">
    <text evidence="9">The sequence shown here is derived from an EMBL/GenBank/DDBJ whole genome shotgun (WGS) entry which is preliminary data.</text>
</comment>
<protein>
    <submittedName>
        <fullName evidence="9">ComEC/Rec2 family competence protein</fullName>
    </submittedName>
</protein>
<keyword evidence="10" id="KW-1185">Reference proteome</keyword>
<dbReference type="Proteomes" id="UP001304671">
    <property type="component" value="Unassembled WGS sequence"/>
</dbReference>
<dbReference type="NCBIfam" id="TIGR00360">
    <property type="entry name" value="ComEC_N-term"/>
    <property type="match status" value="1"/>
</dbReference>
<dbReference type="PANTHER" id="PTHR30619:SF1">
    <property type="entry name" value="RECOMBINATION PROTEIN 2"/>
    <property type="match status" value="1"/>
</dbReference>
<evidence type="ECO:0000256" key="5">
    <source>
        <dbReference type="ARBA" id="ARBA00023136"/>
    </source>
</evidence>
<organism evidence="9 10">
    <name type="scientific">Arcicella aquatica</name>
    <dbReference type="NCBI Taxonomy" id="217141"/>
    <lineage>
        <taxon>Bacteria</taxon>
        <taxon>Pseudomonadati</taxon>
        <taxon>Bacteroidota</taxon>
        <taxon>Cytophagia</taxon>
        <taxon>Cytophagales</taxon>
        <taxon>Flectobacillaceae</taxon>
        <taxon>Arcicella</taxon>
    </lineage>
</organism>
<dbReference type="RefSeq" id="WP_323253758.1">
    <property type="nucleotide sequence ID" value="NZ_JAYFUL010000072.1"/>
</dbReference>
<keyword evidence="4 6" id="KW-1133">Transmembrane helix</keyword>
<feature type="transmembrane region" description="Helical" evidence="6">
    <location>
        <begin position="522"/>
        <end position="540"/>
    </location>
</feature>
<feature type="domain" description="DUF4131" evidence="8">
    <location>
        <begin position="34"/>
        <end position="191"/>
    </location>
</feature>
<dbReference type="Pfam" id="PF13567">
    <property type="entry name" value="DUF4131"/>
    <property type="match status" value="1"/>
</dbReference>
<dbReference type="InterPro" id="IPR052159">
    <property type="entry name" value="Competence_DNA_uptake"/>
</dbReference>
<evidence type="ECO:0000313" key="10">
    <source>
        <dbReference type="Proteomes" id="UP001304671"/>
    </source>
</evidence>
<name>A0ABU5QUS8_9BACT</name>